<dbReference type="SUPFAM" id="SSF69304">
    <property type="entry name" value="Tricorn protease N-terminal domain"/>
    <property type="match status" value="1"/>
</dbReference>
<organism evidence="1 2">
    <name type="scientific">Flagellimonas flava</name>
    <dbReference type="NCBI Taxonomy" id="570519"/>
    <lineage>
        <taxon>Bacteria</taxon>
        <taxon>Pseudomonadati</taxon>
        <taxon>Bacteroidota</taxon>
        <taxon>Flavobacteriia</taxon>
        <taxon>Flavobacteriales</taxon>
        <taxon>Flavobacteriaceae</taxon>
        <taxon>Flagellimonas</taxon>
    </lineage>
</organism>
<dbReference type="RefSeq" id="WP_073180035.1">
    <property type="nucleotide sequence ID" value="NZ_FQWL01000003.1"/>
</dbReference>
<gene>
    <name evidence="1" type="ORF">SAMN04488116_2516</name>
</gene>
<accession>A0A1M5MLI6</accession>
<dbReference type="Proteomes" id="UP000184532">
    <property type="component" value="Unassembled WGS sequence"/>
</dbReference>
<proteinExistence type="predicted"/>
<dbReference type="AlphaFoldDB" id="A0A1M5MLI6"/>
<reference evidence="2" key="1">
    <citation type="submission" date="2016-11" db="EMBL/GenBank/DDBJ databases">
        <authorList>
            <person name="Varghese N."/>
            <person name="Submissions S."/>
        </authorList>
    </citation>
    <scope>NUCLEOTIDE SEQUENCE [LARGE SCALE GENOMIC DNA]</scope>
    <source>
        <strain evidence="2">DSM 22638</strain>
    </source>
</reference>
<keyword evidence="2" id="KW-1185">Reference proteome</keyword>
<name>A0A1M5MLI6_9FLAO</name>
<protein>
    <submittedName>
        <fullName evidence="1">Uncharacterized protein</fullName>
    </submittedName>
</protein>
<dbReference type="EMBL" id="FQWL01000003">
    <property type="protein sequence ID" value="SHG78178.1"/>
    <property type="molecule type" value="Genomic_DNA"/>
</dbReference>
<evidence type="ECO:0000313" key="1">
    <source>
        <dbReference type="EMBL" id="SHG78178.1"/>
    </source>
</evidence>
<evidence type="ECO:0000313" key="2">
    <source>
        <dbReference type="Proteomes" id="UP000184532"/>
    </source>
</evidence>
<sequence>MKNWIGLTLALCLMGCSSDDPQTEASDTPQVQSFVAIGEDLENVYQYTFDAASETGSSISLTSELGIAPNYLTLRQIEDFLSFYTFSNGSFSLATKSLGSGAVGSNPNFYTATSDKSITWGINSEAKVYFGYFDPFGSRNLGILEMDLDGANEKDTTIDFNVEAAYQPFLYDGILYVSFKDNLGNYKLATYNTFEGALGPVLNFGTVPFSFLISEDGDLAVFKYEAEPLLEFYDAKSLTFLENRTLDRNFGFALGPVSDAFLVADKLYFNIIYPQPSRFASGPAIYDTNTQEITLPDLFGRGNEVEQELGQSIQLTTQVYSVSKEVFLIGYATLGTEVLGGVMQMSPEGELLGNVTMPFFPNYFVRD</sequence>